<dbReference type="Proteomes" id="UP000054363">
    <property type="component" value="Unassembled WGS sequence"/>
</dbReference>
<dbReference type="Pfam" id="PF07023">
    <property type="entry name" value="DUF1315"/>
    <property type="match status" value="1"/>
</dbReference>
<dbReference type="EMBL" id="JPER01000001">
    <property type="protein sequence ID" value="KFZ31857.1"/>
    <property type="molecule type" value="Genomic_DNA"/>
</dbReference>
<gene>
    <name evidence="1" type="ORF">IDSA_04005</name>
</gene>
<dbReference type="OrthoDB" id="5616307at2"/>
<keyword evidence="2" id="KW-1185">Reference proteome</keyword>
<comment type="caution">
    <text evidence="1">The sequence shown here is derived from an EMBL/GenBank/DDBJ whole genome shotgun (WGS) entry which is preliminary data.</text>
</comment>
<proteinExistence type="predicted"/>
<evidence type="ECO:0000313" key="1">
    <source>
        <dbReference type="EMBL" id="KFZ31857.1"/>
    </source>
</evidence>
<dbReference type="STRING" id="435908.IDSA_04005"/>
<dbReference type="InterPro" id="IPR009749">
    <property type="entry name" value="DUF1315"/>
</dbReference>
<reference evidence="1 2" key="1">
    <citation type="submission" date="2014-06" db="EMBL/GenBank/DDBJ databases">
        <title>The draft genome sequence of Idiomarina salinarum ISL-52.</title>
        <authorList>
            <person name="Du J."/>
            <person name="Shao Z."/>
        </authorList>
    </citation>
    <scope>NUCLEOTIDE SEQUENCE [LARGE SCALE GENOMIC DNA]</scope>
    <source>
        <strain evidence="1 2">ISL-52</strain>
    </source>
</reference>
<name>A0A094IXQ2_9GAMM</name>
<dbReference type="RefSeq" id="WP_034774383.1">
    <property type="nucleotide sequence ID" value="NZ_JPER01000001.1"/>
</dbReference>
<protein>
    <submittedName>
        <fullName evidence="1">Uncharacterized protein</fullName>
    </submittedName>
</protein>
<accession>A0A094IXQ2</accession>
<evidence type="ECO:0000313" key="2">
    <source>
        <dbReference type="Proteomes" id="UP000054363"/>
    </source>
</evidence>
<dbReference type="AlphaFoldDB" id="A0A094IXQ2"/>
<organism evidence="1 2">
    <name type="scientific">Pseudidiomarina salinarum</name>
    <dbReference type="NCBI Taxonomy" id="435908"/>
    <lineage>
        <taxon>Bacteria</taxon>
        <taxon>Pseudomonadati</taxon>
        <taxon>Pseudomonadota</taxon>
        <taxon>Gammaproteobacteria</taxon>
        <taxon>Alteromonadales</taxon>
        <taxon>Idiomarinaceae</taxon>
        <taxon>Pseudidiomarina</taxon>
    </lineage>
</organism>
<sequence>MQFDDLVASITPATFERLLQAVETGKWPDGVALSEAQKEHSVQLVMAYQARYCPSDEPFRIGADGLLVTRSKREMRESFKADTQIASFSLQTDES</sequence>
<dbReference type="eggNOG" id="COG3139">
    <property type="taxonomic scope" value="Bacteria"/>
</dbReference>